<dbReference type="Pfam" id="PF00027">
    <property type="entry name" value="cNMP_binding"/>
    <property type="match status" value="1"/>
</dbReference>
<reference evidence="6 7" key="1">
    <citation type="journal article" date="2017" name="Gigascience">
        <title>Draft genome of the honey bee ectoparasitic mite, Tropilaelaps mercedesae, is shaped by the parasitic life history.</title>
        <authorList>
            <person name="Dong X."/>
            <person name="Armstrong S.D."/>
            <person name="Xia D."/>
            <person name="Makepeace B.L."/>
            <person name="Darby A.C."/>
            <person name="Kadowaki T."/>
        </authorList>
    </citation>
    <scope>NUCLEOTIDE SEQUENCE [LARGE SCALE GENOMIC DNA]</scope>
    <source>
        <strain evidence="6">Wuxi-XJTLU</strain>
    </source>
</reference>
<dbReference type="OrthoDB" id="417078at2759"/>
<keyword evidence="2" id="KW-0547">Nucleotide-binding</keyword>
<dbReference type="GO" id="GO:0030552">
    <property type="term" value="F:cAMP binding"/>
    <property type="evidence" value="ECO:0007669"/>
    <property type="project" value="UniProtKB-KW"/>
</dbReference>
<name>A0A1V9X0D3_9ACAR</name>
<dbReference type="Proteomes" id="UP000192247">
    <property type="component" value="Unassembled WGS sequence"/>
</dbReference>
<keyword evidence="7" id="KW-1185">Reference proteome</keyword>
<evidence type="ECO:0000313" key="7">
    <source>
        <dbReference type="Proteomes" id="UP000192247"/>
    </source>
</evidence>
<feature type="region of interest" description="Disordered" evidence="4">
    <location>
        <begin position="60"/>
        <end position="81"/>
    </location>
</feature>
<dbReference type="CDD" id="cd00038">
    <property type="entry name" value="CAP_ED"/>
    <property type="match status" value="1"/>
</dbReference>
<dbReference type="PANTHER" id="PTHR11635:SF152">
    <property type="entry name" value="CAMP-DEPENDENT PROTEIN KINASE TYPE I REGULATORY SUBUNIT-RELATED"/>
    <property type="match status" value="1"/>
</dbReference>
<dbReference type="InterPro" id="IPR000595">
    <property type="entry name" value="cNMP-bd_dom"/>
</dbReference>
<keyword evidence="6" id="KW-0418">Kinase</keyword>
<dbReference type="GO" id="GO:0005829">
    <property type="term" value="C:cytosol"/>
    <property type="evidence" value="ECO:0007669"/>
    <property type="project" value="TreeGrafter"/>
</dbReference>
<dbReference type="InterPro" id="IPR018490">
    <property type="entry name" value="cNMP-bd_dom_sf"/>
</dbReference>
<dbReference type="SUPFAM" id="SSF51206">
    <property type="entry name" value="cAMP-binding domain-like"/>
    <property type="match status" value="1"/>
</dbReference>
<dbReference type="PRINTS" id="PR00103">
    <property type="entry name" value="CAMPKINASE"/>
</dbReference>
<proteinExistence type="inferred from homology"/>
<dbReference type="InterPro" id="IPR018488">
    <property type="entry name" value="cNMP-bd_CS"/>
</dbReference>
<dbReference type="PROSITE" id="PS00889">
    <property type="entry name" value="CNMP_BINDING_2"/>
    <property type="match status" value="1"/>
</dbReference>
<feature type="compositionally biased region" description="Low complexity" evidence="4">
    <location>
        <begin position="60"/>
        <end position="70"/>
    </location>
</feature>
<dbReference type="SMART" id="SM00100">
    <property type="entry name" value="cNMP"/>
    <property type="match status" value="1"/>
</dbReference>
<dbReference type="PROSITE" id="PS50042">
    <property type="entry name" value="CNMP_BINDING_3"/>
    <property type="match status" value="1"/>
</dbReference>
<evidence type="ECO:0000256" key="4">
    <source>
        <dbReference type="SAM" id="MobiDB-lite"/>
    </source>
</evidence>
<dbReference type="InParanoid" id="A0A1V9X0D3"/>
<accession>A0A1V9X0D3</accession>
<dbReference type="GO" id="GO:0016301">
    <property type="term" value="F:kinase activity"/>
    <property type="evidence" value="ECO:0007669"/>
    <property type="project" value="UniProtKB-KW"/>
</dbReference>
<gene>
    <name evidence="6" type="ORF">BIW11_13866</name>
</gene>
<evidence type="ECO:0000256" key="2">
    <source>
        <dbReference type="ARBA" id="ARBA00022566"/>
    </source>
</evidence>
<dbReference type="PANTHER" id="PTHR11635">
    <property type="entry name" value="CAMP-DEPENDENT PROTEIN KINASE REGULATORY CHAIN"/>
    <property type="match status" value="1"/>
</dbReference>
<comment type="caution">
    <text evidence="6">The sequence shown here is derived from an EMBL/GenBank/DDBJ whole genome shotgun (WGS) entry which is preliminary data.</text>
</comment>
<evidence type="ECO:0000256" key="3">
    <source>
        <dbReference type="ARBA" id="ARBA00023149"/>
    </source>
</evidence>
<sequence length="275" mass="29706">MRVPQCSGGTNDFLGNASGVTPCASAAGLLYRSADVRDGTRRRHHLGGVGASTGMSTATFGRFGGTTPFGPQSRPPSGGEGLAGALPYAEVACQTKSHCRGRTLDGQRERRRLLPEEAVAFAYLAFTVNRVSYVFRGTECLFQIVHPKSDEQRELLALAVKNILLFRSLDASQMQEVLDAMFERKVGPNEIVIQQGDDGDNFYVIQSGVYNIFVKNSGTGENLNVGKYDSQGSFGELALLYNQPRAATIQAMTEGSLWAMVSCCRPDSFCDAVAR</sequence>
<feature type="domain" description="Cyclic nucleotide-binding" evidence="5">
    <location>
        <begin position="165"/>
        <end position="260"/>
    </location>
</feature>
<dbReference type="EMBL" id="MNPL01030739">
    <property type="protein sequence ID" value="OQR66878.1"/>
    <property type="molecule type" value="Genomic_DNA"/>
</dbReference>
<protein>
    <submittedName>
        <fullName evidence="6">cAMP-dependent protein kinase type II regulatory subunit-like</fullName>
    </submittedName>
</protein>
<evidence type="ECO:0000256" key="1">
    <source>
        <dbReference type="ARBA" id="ARBA00005753"/>
    </source>
</evidence>
<keyword evidence="3" id="KW-0114">cAMP</keyword>
<dbReference type="PROSITE" id="PS00888">
    <property type="entry name" value="CNMP_BINDING_1"/>
    <property type="match status" value="1"/>
</dbReference>
<dbReference type="STRING" id="418985.A0A1V9X0D3"/>
<dbReference type="GO" id="GO:0004862">
    <property type="term" value="F:cAMP-dependent protein kinase inhibitor activity"/>
    <property type="evidence" value="ECO:0007669"/>
    <property type="project" value="TreeGrafter"/>
</dbReference>
<dbReference type="Gene3D" id="2.60.120.10">
    <property type="entry name" value="Jelly Rolls"/>
    <property type="match status" value="1"/>
</dbReference>
<evidence type="ECO:0000313" key="6">
    <source>
        <dbReference type="EMBL" id="OQR66878.1"/>
    </source>
</evidence>
<dbReference type="GO" id="GO:0034236">
    <property type="term" value="F:protein kinase A catalytic subunit binding"/>
    <property type="evidence" value="ECO:0007669"/>
    <property type="project" value="TreeGrafter"/>
</dbReference>
<dbReference type="GO" id="GO:0005952">
    <property type="term" value="C:cAMP-dependent protein kinase complex"/>
    <property type="evidence" value="ECO:0007669"/>
    <property type="project" value="InterPro"/>
</dbReference>
<organism evidence="6 7">
    <name type="scientific">Tropilaelaps mercedesae</name>
    <dbReference type="NCBI Taxonomy" id="418985"/>
    <lineage>
        <taxon>Eukaryota</taxon>
        <taxon>Metazoa</taxon>
        <taxon>Ecdysozoa</taxon>
        <taxon>Arthropoda</taxon>
        <taxon>Chelicerata</taxon>
        <taxon>Arachnida</taxon>
        <taxon>Acari</taxon>
        <taxon>Parasitiformes</taxon>
        <taxon>Mesostigmata</taxon>
        <taxon>Gamasina</taxon>
        <taxon>Dermanyssoidea</taxon>
        <taxon>Laelapidae</taxon>
        <taxon>Tropilaelaps</taxon>
    </lineage>
</organism>
<dbReference type="AlphaFoldDB" id="A0A1V9X0D3"/>
<evidence type="ECO:0000259" key="5">
    <source>
        <dbReference type="PROSITE" id="PS50042"/>
    </source>
</evidence>
<comment type="similarity">
    <text evidence="1">Belongs to the cAMP-dependent kinase regulatory chain family.</text>
</comment>
<dbReference type="InterPro" id="IPR050503">
    <property type="entry name" value="cAMP-dep_PK_reg_su-like"/>
</dbReference>
<keyword evidence="2" id="KW-0116">cAMP-binding</keyword>
<keyword evidence="6" id="KW-0808">Transferase</keyword>
<dbReference type="InterPro" id="IPR014710">
    <property type="entry name" value="RmlC-like_jellyroll"/>
</dbReference>